<proteinExistence type="predicted"/>
<dbReference type="AlphaFoldDB" id="A0A069SLP9"/>
<evidence type="ECO:0000259" key="2">
    <source>
        <dbReference type="Pfam" id="PF16270"/>
    </source>
</evidence>
<dbReference type="PATRIC" id="fig|1339352.3.peg.882"/>
<name>A0A069SLP9_PHOVU</name>
<evidence type="ECO:0000313" key="3">
    <source>
        <dbReference type="EMBL" id="KDS55616.1"/>
    </source>
</evidence>
<gene>
    <name evidence="3" type="ORF">M099_0913</name>
</gene>
<dbReference type="RefSeq" id="WP_005848491.1">
    <property type="nucleotide sequence ID" value="NZ_JNHM01000012.1"/>
</dbReference>
<dbReference type="Pfam" id="PF16270">
    <property type="entry name" value="DUF4923"/>
    <property type="match status" value="1"/>
</dbReference>
<accession>A0A069SLP9</accession>
<feature type="domain" description="DUF4923" evidence="2">
    <location>
        <begin position="33"/>
        <end position="198"/>
    </location>
</feature>
<evidence type="ECO:0000256" key="1">
    <source>
        <dbReference type="SAM" id="SignalP"/>
    </source>
</evidence>
<dbReference type="InterPro" id="IPR032575">
    <property type="entry name" value="DUF4923"/>
</dbReference>
<comment type="caution">
    <text evidence="3">The sequence shown here is derived from an EMBL/GenBank/DDBJ whole genome shotgun (WGS) entry which is preliminary data.</text>
</comment>
<feature type="chain" id="PRO_5001669336" description="DUF4923 domain-containing protein" evidence="1">
    <location>
        <begin position="26"/>
        <end position="198"/>
    </location>
</feature>
<organism evidence="3 4">
    <name type="scientific">Phocaeicola vulgatus str. 3975 RP4</name>
    <dbReference type="NCBI Taxonomy" id="1339352"/>
    <lineage>
        <taxon>Bacteria</taxon>
        <taxon>Pseudomonadati</taxon>
        <taxon>Bacteroidota</taxon>
        <taxon>Bacteroidia</taxon>
        <taxon>Bacteroidales</taxon>
        <taxon>Bacteroidaceae</taxon>
        <taxon>Phocaeicola</taxon>
    </lineage>
</organism>
<keyword evidence="1" id="KW-0732">Signal</keyword>
<dbReference type="Proteomes" id="UP000027661">
    <property type="component" value="Unassembled WGS sequence"/>
</dbReference>
<sequence length="198" mass="21300">MNSKTLLKCLCMCLAMFAILVNANAQDLKSILTGVAKAVVGDKATTSSSIIGTWKYVGPQCQFESENLLAKAGGEVAAKEVEEKMQTVYDRIGMSGCEYTFNEDGTYSYTLKKRTMSGTYTFDDKEKTITMKGKLGVKTVAHVTVTGNDMSLVFNADKLMSVLKTITGTVSKVNSTAATINSVAGSYDGLMLGFDLKK</sequence>
<reference evidence="3 4" key="1">
    <citation type="submission" date="2014-04" db="EMBL/GenBank/DDBJ databases">
        <authorList>
            <person name="Sears C."/>
            <person name="Carroll K."/>
            <person name="Sack B.R."/>
            <person name="Qadri F."/>
            <person name="Myers L.L."/>
            <person name="Chung G.-T."/>
            <person name="Escheverria P."/>
            <person name="Fraser C.M."/>
            <person name="Sadzewicz L."/>
            <person name="Shefchek K.A."/>
            <person name="Tallon L."/>
            <person name="Das S.P."/>
            <person name="Daugherty S."/>
            <person name="Mongodin E.F."/>
        </authorList>
    </citation>
    <scope>NUCLEOTIDE SEQUENCE [LARGE SCALE GENOMIC DNA]</scope>
    <source>
        <strain evidence="3 4">3975 RP4</strain>
    </source>
</reference>
<feature type="signal peptide" evidence="1">
    <location>
        <begin position="1"/>
        <end position="25"/>
    </location>
</feature>
<protein>
    <recommendedName>
        <fullName evidence="2">DUF4923 domain-containing protein</fullName>
    </recommendedName>
</protein>
<dbReference type="EMBL" id="JNHM01000012">
    <property type="protein sequence ID" value="KDS55616.1"/>
    <property type="molecule type" value="Genomic_DNA"/>
</dbReference>
<evidence type="ECO:0000313" key="4">
    <source>
        <dbReference type="Proteomes" id="UP000027661"/>
    </source>
</evidence>